<reference evidence="1 2" key="1">
    <citation type="submission" date="2016-01" db="EMBL/GenBank/DDBJ databases">
        <title>Whole genome sequence and analysis of Micromonospora rosaria DSM 803, which can produce antibacterial substance rosamicin.</title>
        <authorList>
            <person name="Yang H."/>
            <person name="He X."/>
            <person name="Zhu D."/>
        </authorList>
    </citation>
    <scope>NUCLEOTIDE SEQUENCE [LARGE SCALE GENOMIC DNA]</scope>
    <source>
        <strain evidence="1 2">DSM 803</strain>
    </source>
</reference>
<keyword evidence="2" id="KW-1185">Reference proteome</keyword>
<organism evidence="1 2">
    <name type="scientific">Micromonospora rosaria</name>
    <dbReference type="NCBI Taxonomy" id="47874"/>
    <lineage>
        <taxon>Bacteria</taxon>
        <taxon>Bacillati</taxon>
        <taxon>Actinomycetota</taxon>
        <taxon>Actinomycetes</taxon>
        <taxon>Micromonosporales</taxon>
        <taxon>Micromonosporaceae</taxon>
        <taxon>Micromonospora</taxon>
    </lineage>
</organism>
<sequence length="148" mass="16430">MRIDDRVEHLVREALHWVVKRDAESLDAALAAFVDEKTRRESLELLVAVAGFVLIDLHQGRPNHAQVQVVAEKVAHMEAWANITSDEVAVFMNAILAGRSLAEDLRTEDVVVLAFVVAGSLLSSRELPEGQWWFDYLDQVEAAIEAAG</sequence>
<dbReference type="Proteomes" id="UP000070620">
    <property type="component" value="Unassembled WGS sequence"/>
</dbReference>
<dbReference type="AlphaFoldDB" id="A0A136PMX8"/>
<dbReference type="EMBL" id="LRQV01000097">
    <property type="protein sequence ID" value="KXK59781.1"/>
    <property type="molecule type" value="Genomic_DNA"/>
</dbReference>
<gene>
    <name evidence="1" type="ORF">AWW66_22415</name>
</gene>
<dbReference type="RefSeq" id="WP_067369921.1">
    <property type="nucleotide sequence ID" value="NZ_JBIUBN010000006.1"/>
</dbReference>
<comment type="caution">
    <text evidence="1">The sequence shown here is derived from an EMBL/GenBank/DDBJ whole genome shotgun (WGS) entry which is preliminary data.</text>
</comment>
<proteinExistence type="predicted"/>
<accession>A0A136PMX8</accession>
<protein>
    <submittedName>
        <fullName evidence="1">Uncharacterized protein</fullName>
    </submittedName>
</protein>
<evidence type="ECO:0000313" key="1">
    <source>
        <dbReference type="EMBL" id="KXK59781.1"/>
    </source>
</evidence>
<dbReference type="OrthoDB" id="3381497at2"/>
<evidence type="ECO:0000313" key="2">
    <source>
        <dbReference type="Proteomes" id="UP000070620"/>
    </source>
</evidence>
<name>A0A136PMX8_9ACTN</name>